<reference evidence="8 9" key="1">
    <citation type="journal article" date="2006" name="Genome Res.">
        <title>Skewed genomic variability in strains of the toxigenic bacterial pathogen, Clostridium perfringens.</title>
        <authorList>
            <person name="Myers G.S."/>
            <person name="Rasko D.A."/>
            <person name="Cheung J.K."/>
            <person name="Ravel J."/>
            <person name="Seshadri R."/>
            <person name="Deboy R.T."/>
            <person name="Ren Q."/>
            <person name="Varga J."/>
            <person name="Awad M.M."/>
            <person name="Brinkac L.M."/>
            <person name="Daugherty S.C."/>
            <person name="Haft D.H."/>
            <person name="Dodson R.J."/>
            <person name="Madupu R."/>
            <person name="Nelson W.C."/>
            <person name="Rosovitz M.J."/>
            <person name="Sullivan S.A."/>
            <person name="Khouri H."/>
            <person name="Dimitrov G.I."/>
            <person name="Watkins K.L."/>
            <person name="Mulligan S."/>
            <person name="Benton J."/>
            <person name="Radune D."/>
            <person name="Fisher D.J."/>
            <person name="Atkins H.S."/>
            <person name="Hiscox T."/>
            <person name="Jost B.H."/>
            <person name="Billington S.J."/>
            <person name="Songer J.G."/>
            <person name="McClane B.A."/>
            <person name="Titball R.W."/>
            <person name="Rood J.I."/>
            <person name="Melville S.B."/>
            <person name="Paulsen I.T."/>
        </authorList>
    </citation>
    <scope>NUCLEOTIDE SEQUENCE [LARGE SCALE GENOMIC DNA]</scope>
    <source>
        <strain evidence="9">ATCC 13124 / DSM 756 / JCM 1290 / NCIMB 6125 / NCTC 8237 / S 107 / Type A</strain>
    </source>
</reference>
<dbReference type="eggNOG" id="COG1284">
    <property type="taxonomic scope" value="Bacteria"/>
</dbReference>
<evidence type="ECO:0000256" key="6">
    <source>
        <dbReference type="SAM" id="Phobius"/>
    </source>
</evidence>
<dbReference type="RefSeq" id="WP_003455426.1">
    <property type="nucleotide sequence ID" value="NC_008261.1"/>
</dbReference>
<evidence type="ECO:0000313" key="9">
    <source>
        <dbReference type="Proteomes" id="UP000001823"/>
    </source>
</evidence>
<dbReference type="InterPro" id="IPR051461">
    <property type="entry name" value="UPF0750_membrane"/>
</dbReference>
<dbReference type="PANTHER" id="PTHR33545:SF5">
    <property type="entry name" value="UPF0750 MEMBRANE PROTEIN YITT"/>
    <property type="match status" value="1"/>
</dbReference>
<feature type="transmembrane region" description="Helical" evidence="6">
    <location>
        <begin position="58"/>
        <end position="80"/>
    </location>
</feature>
<keyword evidence="4 6" id="KW-1133">Transmembrane helix</keyword>
<dbReference type="HOGENOM" id="CLU_063199_1_0_9"/>
<feature type="transmembrane region" description="Helical" evidence="6">
    <location>
        <begin position="87"/>
        <end position="106"/>
    </location>
</feature>
<accession>A0A0H2YT01</accession>
<feature type="transmembrane region" description="Helical" evidence="6">
    <location>
        <begin position="12"/>
        <end position="38"/>
    </location>
</feature>
<feature type="domain" description="DUF2179" evidence="7">
    <location>
        <begin position="227"/>
        <end position="282"/>
    </location>
</feature>
<dbReference type="KEGG" id="cpf:CPF_0393"/>
<dbReference type="Proteomes" id="UP000001823">
    <property type="component" value="Chromosome"/>
</dbReference>
<feature type="transmembrane region" description="Helical" evidence="6">
    <location>
        <begin position="118"/>
        <end position="137"/>
    </location>
</feature>
<organism evidence="8 9">
    <name type="scientific">Clostridium perfringens (strain ATCC 13124 / DSM 756 / JCM 1290 / NCIMB 6125 / NCTC 8237 / Type A)</name>
    <dbReference type="NCBI Taxonomy" id="195103"/>
    <lineage>
        <taxon>Bacteria</taxon>
        <taxon>Bacillati</taxon>
        <taxon>Bacillota</taxon>
        <taxon>Clostridia</taxon>
        <taxon>Eubacteriales</taxon>
        <taxon>Clostridiaceae</taxon>
        <taxon>Clostridium</taxon>
    </lineage>
</organism>
<keyword evidence="5 6" id="KW-0472">Membrane</keyword>
<dbReference type="Gene3D" id="3.30.70.120">
    <property type="match status" value="1"/>
</dbReference>
<protein>
    <submittedName>
        <fullName evidence="8">Membrane protein</fullName>
    </submittedName>
</protein>
<evidence type="ECO:0000256" key="3">
    <source>
        <dbReference type="ARBA" id="ARBA00022692"/>
    </source>
</evidence>
<name>A0A0H2YT01_CLOP1</name>
<dbReference type="PaxDb" id="195103-CPF_0393"/>
<dbReference type="PIRSF" id="PIRSF006483">
    <property type="entry name" value="Membrane_protein_YitT"/>
    <property type="match status" value="1"/>
</dbReference>
<sequence>MNKKNGRIYQVAYRITAIILFGALAGIGVNFFLTPAHIYSSGVTGVSQLLSSIGGDFFNINIDISTWVLILNLPLAYLSYRKLGKKFTLYSFLSIISLSFFIGVIPTRAVTNNQLLNSIFGGVLMGAGVGMCFRAGFSTGGTDIIVLVVQKMTGKSVGQLGFIVNGIILLVAGLVYGWELALYSLVSIYVTTKVIDLFYIQQYKLTVTIYTKKEKEVVDSLIKSQMRGVTIGRNLYGGYTNEPLSSITTVISKHELLIVKKNVMDIDPEAFVNIQPTVEVMGNFYDNSLI</sequence>
<dbReference type="InterPro" id="IPR015867">
    <property type="entry name" value="N-reg_PII/ATP_PRibTrfase_C"/>
</dbReference>
<evidence type="ECO:0000256" key="5">
    <source>
        <dbReference type="ARBA" id="ARBA00023136"/>
    </source>
</evidence>
<dbReference type="EMBL" id="CP000246">
    <property type="protein sequence ID" value="ABG84162.1"/>
    <property type="molecule type" value="Genomic_DNA"/>
</dbReference>
<dbReference type="InterPro" id="IPR019264">
    <property type="entry name" value="DUF2179"/>
</dbReference>
<keyword evidence="9" id="KW-1185">Reference proteome</keyword>
<keyword evidence="3 6" id="KW-0812">Transmembrane</keyword>
<evidence type="ECO:0000313" key="8">
    <source>
        <dbReference type="EMBL" id="ABG84162.1"/>
    </source>
</evidence>
<comment type="subcellular location">
    <subcellularLocation>
        <location evidence="1">Cell membrane</location>
        <topology evidence="1">Multi-pass membrane protein</topology>
    </subcellularLocation>
</comment>
<dbReference type="STRING" id="195103.CPF_0393"/>
<evidence type="ECO:0000259" key="7">
    <source>
        <dbReference type="Pfam" id="PF10035"/>
    </source>
</evidence>
<feature type="transmembrane region" description="Helical" evidence="6">
    <location>
        <begin position="157"/>
        <end position="176"/>
    </location>
</feature>
<dbReference type="AlphaFoldDB" id="A0A0H2YT01"/>
<proteinExistence type="predicted"/>
<evidence type="ECO:0000256" key="4">
    <source>
        <dbReference type="ARBA" id="ARBA00022989"/>
    </source>
</evidence>
<dbReference type="GO" id="GO:0005886">
    <property type="term" value="C:plasma membrane"/>
    <property type="evidence" value="ECO:0007669"/>
    <property type="project" value="UniProtKB-SubCell"/>
</dbReference>
<evidence type="ECO:0000256" key="1">
    <source>
        <dbReference type="ARBA" id="ARBA00004651"/>
    </source>
</evidence>
<dbReference type="Pfam" id="PF02588">
    <property type="entry name" value="YitT_membrane"/>
    <property type="match status" value="1"/>
</dbReference>
<dbReference type="Pfam" id="PF10035">
    <property type="entry name" value="DUF2179"/>
    <property type="match status" value="1"/>
</dbReference>
<dbReference type="CDD" id="cd16380">
    <property type="entry name" value="YitT_C"/>
    <property type="match status" value="1"/>
</dbReference>
<dbReference type="InterPro" id="IPR003740">
    <property type="entry name" value="YitT"/>
</dbReference>
<dbReference type="PANTHER" id="PTHR33545">
    <property type="entry name" value="UPF0750 MEMBRANE PROTEIN YITT-RELATED"/>
    <property type="match status" value="1"/>
</dbReference>
<keyword evidence="2" id="KW-1003">Cell membrane</keyword>
<gene>
    <name evidence="8" type="ordered locus">CPF_0393</name>
</gene>
<evidence type="ECO:0000256" key="2">
    <source>
        <dbReference type="ARBA" id="ARBA00022475"/>
    </source>
</evidence>
<dbReference type="GeneID" id="93003261"/>